<dbReference type="Pfam" id="PF06580">
    <property type="entry name" value="His_kinase"/>
    <property type="match status" value="1"/>
</dbReference>
<dbReference type="AlphaFoldDB" id="A0A843BFS4"/>
<dbReference type="PANTHER" id="PTHR34220:SF9">
    <property type="entry name" value="SIGNAL TRANSDUCTION HISTIDINE KINASE INTERNAL REGION DOMAIN-CONTAINING PROTEIN"/>
    <property type="match status" value="1"/>
</dbReference>
<keyword evidence="5" id="KW-1185">Reference proteome</keyword>
<dbReference type="GO" id="GO:0000155">
    <property type="term" value="F:phosphorelay sensor kinase activity"/>
    <property type="evidence" value="ECO:0007669"/>
    <property type="project" value="InterPro"/>
</dbReference>
<dbReference type="Proteomes" id="UP000530032">
    <property type="component" value="Unassembled WGS sequence"/>
</dbReference>
<comment type="caution">
    <text evidence="4">The sequence shown here is derived from an EMBL/GenBank/DDBJ whole genome shotgun (WGS) entry which is preliminary data.</text>
</comment>
<keyword evidence="4" id="KW-0808">Transferase</keyword>
<feature type="transmembrane region" description="Helical" evidence="2">
    <location>
        <begin position="12"/>
        <end position="30"/>
    </location>
</feature>
<feature type="transmembrane region" description="Helical" evidence="2">
    <location>
        <begin position="115"/>
        <end position="136"/>
    </location>
</feature>
<organism evidence="4 5">
    <name type="scientific">Comamonas suwonensis</name>
    <dbReference type="NCBI Taxonomy" id="2606214"/>
    <lineage>
        <taxon>Bacteria</taxon>
        <taxon>Pseudomonadati</taxon>
        <taxon>Pseudomonadota</taxon>
        <taxon>Betaproteobacteria</taxon>
        <taxon>Burkholderiales</taxon>
        <taxon>Comamonadaceae</taxon>
        <taxon>Comamonas</taxon>
    </lineage>
</organism>
<dbReference type="InterPro" id="IPR003594">
    <property type="entry name" value="HATPase_dom"/>
</dbReference>
<dbReference type="Gene3D" id="3.30.565.10">
    <property type="entry name" value="Histidine kinase-like ATPase, C-terminal domain"/>
    <property type="match status" value="1"/>
</dbReference>
<feature type="coiled-coil region" evidence="1">
    <location>
        <begin position="139"/>
        <end position="166"/>
    </location>
</feature>
<dbReference type="InterPro" id="IPR050640">
    <property type="entry name" value="Bact_2-comp_sensor_kinase"/>
</dbReference>
<dbReference type="Pfam" id="PF02518">
    <property type="entry name" value="HATPase_c"/>
    <property type="match status" value="1"/>
</dbReference>
<sequence length="358" mass="38511">MASMQLAFLPALLRHGAITVTACLLIAGALTALGQGLWDVNLAYSAAIGLISWLTIDLARLRWRESDAIAWPRGLKGLALVPLGILLGLVLGSSLGRFYVQQRHPELQAAAQPSLWLPVLITIGTSIAMSWGFYVVGKARHLQVKAEQAQRQAAEARLSQLQAQLEPHMLFNTLANLRVLIASDAPRAEQMLDHLIAYLRATLAGSRNGTHSLQAEFSLLGDYLALMQVRMGARLSYRLNLPAELRDAHVPTLLLQPLVENSIRHGLEPQLAGGHIHVAAALRDDGRLELTVVDNGCGLPAFPHPASNSTSNTGSGFGLQQIRERLATGYGDQATFKLIAASAGGTSASLIFPFKIEP</sequence>
<accession>A0A843BFS4</accession>
<evidence type="ECO:0000256" key="1">
    <source>
        <dbReference type="SAM" id="Coils"/>
    </source>
</evidence>
<name>A0A843BFS4_9BURK</name>
<dbReference type="EMBL" id="JABBCQ020000015">
    <property type="protein sequence ID" value="MBI1626078.1"/>
    <property type="molecule type" value="Genomic_DNA"/>
</dbReference>
<evidence type="ECO:0000313" key="4">
    <source>
        <dbReference type="EMBL" id="MBI1626078.1"/>
    </source>
</evidence>
<dbReference type="RefSeq" id="WP_198461344.1">
    <property type="nucleotide sequence ID" value="NZ_JABBCQ020000015.1"/>
</dbReference>
<keyword evidence="4" id="KW-0418">Kinase</keyword>
<dbReference type="SMART" id="SM00387">
    <property type="entry name" value="HATPase_c"/>
    <property type="match status" value="1"/>
</dbReference>
<keyword evidence="2" id="KW-1133">Transmembrane helix</keyword>
<dbReference type="InterPro" id="IPR010559">
    <property type="entry name" value="Sig_transdc_His_kin_internal"/>
</dbReference>
<evidence type="ECO:0000313" key="5">
    <source>
        <dbReference type="Proteomes" id="UP000530032"/>
    </source>
</evidence>
<dbReference type="SUPFAM" id="SSF55874">
    <property type="entry name" value="ATPase domain of HSP90 chaperone/DNA topoisomerase II/histidine kinase"/>
    <property type="match status" value="1"/>
</dbReference>
<keyword evidence="1" id="KW-0175">Coiled coil</keyword>
<feature type="transmembrane region" description="Helical" evidence="2">
    <location>
        <begin position="75"/>
        <end position="95"/>
    </location>
</feature>
<gene>
    <name evidence="4" type="ORF">HF327_016405</name>
</gene>
<proteinExistence type="predicted"/>
<dbReference type="GO" id="GO:0016020">
    <property type="term" value="C:membrane"/>
    <property type="evidence" value="ECO:0007669"/>
    <property type="project" value="InterPro"/>
</dbReference>
<feature type="transmembrane region" description="Helical" evidence="2">
    <location>
        <begin position="42"/>
        <end position="63"/>
    </location>
</feature>
<protein>
    <submittedName>
        <fullName evidence="4">Histidine kinase</fullName>
    </submittedName>
</protein>
<reference evidence="4" key="1">
    <citation type="submission" date="2020-12" db="EMBL/GenBank/DDBJ databases">
        <title>Comamonas sp. nov., isolated from stream water.</title>
        <authorList>
            <person name="Park K.-H."/>
        </authorList>
    </citation>
    <scope>NUCLEOTIDE SEQUENCE</scope>
    <source>
        <strain evidence="4">EJ-4</strain>
    </source>
</reference>
<keyword evidence="2" id="KW-0812">Transmembrane</keyword>
<dbReference type="PANTHER" id="PTHR34220">
    <property type="entry name" value="SENSOR HISTIDINE KINASE YPDA"/>
    <property type="match status" value="1"/>
</dbReference>
<feature type="domain" description="Histidine kinase/HSP90-like ATPase" evidence="3">
    <location>
        <begin position="246"/>
        <end position="356"/>
    </location>
</feature>
<dbReference type="InterPro" id="IPR036890">
    <property type="entry name" value="HATPase_C_sf"/>
</dbReference>
<evidence type="ECO:0000259" key="3">
    <source>
        <dbReference type="SMART" id="SM00387"/>
    </source>
</evidence>
<keyword evidence="2" id="KW-0472">Membrane</keyword>
<evidence type="ECO:0000256" key="2">
    <source>
        <dbReference type="SAM" id="Phobius"/>
    </source>
</evidence>